<comment type="pathway">
    <text evidence="2 19">Lipid metabolism; malonyl-CoA biosynthesis; malonyl-CoA from acetyl-CoA: step 1/1.</text>
</comment>
<dbReference type="PRINTS" id="PR01070">
    <property type="entry name" value="ACCCTRFRASEB"/>
</dbReference>
<evidence type="ECO:0000256" key="13">
    <source>
        <dbReference type="ARBA" id="ARBA00022833"/>
    </source>
</evidence>
<dbReference type="GO" id="GO:2001295">
    <property type="term" value="P:malonyl-CoA biosynthetic process"/>
    <property type="evidence" value="ECO:0007669"/>
    <property type="project" value="UniProtKB-UniRule"/>
</dbReference>
<keyword evidence="15 19" id="KW-0443">Lipid metabolism</keyword>
<evidence type="ECO:0000256" key="7">
    <source>
        <dbReference type="ARBA" id="ARBA00022516"/>
    </source>
</evidence>
<comment type="subcellular location">
    <subcellularLocation>
        <location evidence="1 19">Cytoplasm</location>
    </subcellularLocation>
</comment>
<evidence type="ECO:0000256" key="6">
    <source>
        <dbReference type="ARBA" id="ARBA00022490"/>
    </source>
</evidence>
<evidence type="ECO:0000256" key="12">
    <source>
        <dbReference type="ARBA" id="ARBA00022832"/>
    </source>
</evidence>
<dbReference type="PANTHER" id="PTHR42853">
    <property type="entry name" value="ACETYL-COENZYME A CARBOXYLASE CARBOXYL TRANSFERASE SUBUNIT ALPHA"/>
    <property type="match status" value="1"/>
</dbReference>
<evidence type="ECO:0000256" key="20">
    <source>
        <dbReference type="HAMAP-Rule" id="MF_01395"/>
    </source>
</evidence>
<comment type="function">
    <text evidence="19">Component of the acetyl coenzyme A carboxylase (ACC) complex. First, biotin carboxylase catalyzes the carboxylation of biotin on its carrier protein (BCCP) and then the CO(2) group is transferred by the carboxyltransferase to acetyl-CoA to form malonyl-CoA.</text>
</comment>
<dbReference type="InterPro" id="IPR001095">
    <property type="entry name" value="Acetyl_CoA_COase_a_su"/>
</dbReference>
<evidence type="ECO:0000313" key="24">
    <source>
        <dbReference type="Proteomes" id="UP000271683"/>
    </source>
</evidence>
<dbReference type="InterPro" id="IPR011763">
    <property type="entry name" value="COA_CT_C"/>
</dbReference>
<evidence type="ECO:0000256" key="4">
    <source>
        <dbReference type="ARBA" id="ARBA00010284"/>
    </source>
</evidence>
<feature type="domain" description="CoA carboxyltransferase N-terminal" evidence="21">
    <location>
        <begin position="19"/>
        <end position="288"/>
    </location>
</feature>
<feature type="zinc finger region" description="C4-type" evidence="20">
    <location>
        <begin position="23"/>
        <end position="45"/>
    </location>
</feature>
<dbReference type="InterPro" id="IPR011762">
    <property type="entry name" value="COA_CT_N"/>
</dbReference>
<proteinExistence type="inferred from homology"/>
<feature type="binding site" evidence="20">
    <location>
        <position position="26"/>
    </location>
    <ligand>
        <name>Zn(2+)</name>
        <dbReference type="ChEBI" id="CHEBI:29105"/>
    </ligand>
</feature>
<dbReference type="GO" id="GO:0008270">
    <property type="term" value="F:zinc ion binding"/>
    <property type="evidence" value="ECO:0007669"/>
    <property type="project" value="UniProtKB-UniRule"/>
</dbReference>
<dbReference type="UniPathway" id="UPA00655">
    <property type="reaction ID" value="UER00711"/>
</dbReference>
<comment type="subunit">
    <text evidence="19">Acetyl-CoA carboxylase is a heterohexamer composed of biotin carboxyl carrier protein (AccB), biotin carboxylase (AccC) and two subunits each of ACCase subunit alpha (AccA) and ACCase subunit beta (AccD).</text>
</comment>
<dbReference type="Proteomes" id="UP000271683">
    <property type="component" value="Unassembled WGS sequence"/>
</dbReference>
<evidence type="ECO:0000259" key="22">
    <source>
        <dbReference type="PROSITE" id="PS50989"/>
    </source>
</evidence>
<keyword evidence="7 19" id="KW-0444">Lipid biosynthesis</keyword>
<evidence type="ECO:0000256" key="5">
    <source>
        <dbReference type="ARBA" id="ARBA00011664"/>
    </source>
</evidence>
<dbReference type="PROSITE" id="PS50989">
    <property type="entry name" value="COA_CT_CTER"/>
    <property type="match status" value="1"/>
</dbReference>
<comment type="subunit">
    <text evidence="5">Acetyl-CoA carboxylase is a heterotetramer composed of biotin carboxyl carrier protein (AccB), biotin carboxylase (AccC) and two subunits of ACCase subunit beta/alpha.</text>
</comment>
<comment type="similarity">
    <text evidence="19">Belongs to the AccA family.</text>
</comment>
<dbReference type="GO" id="GO:0009317">
    <property type="term" value="C:acetyl-CoA carboxylase complex"/>
    <property type="evidence" value="ECO:0007669"/>
    <property type="project" value="InterPro"/>
</dbReference>
<keyword evidence="13 20" id="KW-0862">Zinc</keyword>
<evidence type="ECO:0000256" key="1">
    <source>
        <dbReference type="ARBA" id="ARBA00004496"/>
    </source>
</evidence>
<comment type="caution">
    <text evidence="23">The sequence shown here is derived from an EMBL/GenBank/DDBJ whole genome shotgun (WGS) entry which is preliminary data.</text>
</comment>
<protein>
    <recommendedName>
        <fullName evidence="19 20">Multifunctional fusion protein</fullName>
    </recommendedName>
    <domain>
        <recommendedName>
            <fullName evidence="19">Acetyl-coenzyme A carboxylase carboxyl transferase subunit alpha</fullName>
            <shortName evidence="19">ACCase subunit alpha</shortName>
            <shortName evidence="19">Acetyl-CoA carboxylase carboxyltransferase subunit alpha</shortName>
            <ecNumber evidence="19">2.1.3.15</ecNumber>
        </recommendedName>
    </domain>
    <domain>
        <recommendedName>
            <fullName evidence="20">Acetyl-coenzyme A carboxylase carboxyl transferase subunit beta</fullName>
            <shortName evidence="20">ACCase subunit beta</shortName>
            <shortName evidence="20">Acetyl-CoA carboxylase carboxyltransferase subunit beta</shortName>
        </recommendedName>
    </domain>
</protein>
<organism evidence="23 24">
    <name type="scientific">Couchioplanes caeruleus</name>
    <dbReference type="NCBI Taxonomy" id="56438"/>
    <lineage>
        <taxon>Bacteria</taxon>
        <taxon>Bacillati</taxon>
        <taxon>Actinomycetota</taxon>
        <taxon>Actinomycetes</taxon>
        <taxon>Micromonosporales</taxon>
        <taxon>Micromonosporaceae</taxon>
        <taxon>Couchioplanes</taxon>
    </lineage>
</organism>
<dbReference type="PROSITE" id="PS50980">
    <property type="entry name" value="COA_CT_NTER"/>
    <property type="match status" value="1"/>
</dbReference>
<dbReference type="GO" id="GO:0016743">
    <property type="term" value="F:carboxyl- or carbamoyltransferase activity"/>
    <property type="evidence" value="ECO:0007669"/>
    <property type="project" value="UniProtKB-UniRule"/>
</dbReference>
<keyword evidence="14 19" id="KW-0067">ATP-binding</keyword>
<dbReference type="AlphaFoldDB" id="A0A3N1GV18"/>
<feature type="binding site" evidence="20">
    <location>
        <position position="45"/>
    </location>
    <ligand>
        <name>Zn(2+)</name>
        <dbReference type="ChEBI" id="CHEBI:29105"/>
    </ligand>
</feature>
<evidence type="ECO:0000256" key="9">
    <source>
        <dbReference type="ARBA" id="ARBA00022723"/>
    </source>
</evidence>
<evidence type="ECO:0000256" key="11">
    <source>
        <dbReference type="ARBA" id="ARBA00022771"/>
    </source>
</evidence>
<comment type="cofactor">
    <cofactor evidence="20">
        <name>Zn(2+)</name>
        <dbReference type="ChEBI" id="CHEBI:29105"/>
    </cofactor>
    <text evidence="20">Binds 1 zinc ion per subunit.</text>
</comment>
<dbReference type="Gene3D" id="3.90.226.10">
    <property type="entry name" value="2-enoyl-CoA Hydratase, Chain A, domain 1"/>
    <property type="match status" value="2"/>
</dbReference>
<dbReference type="InterPro" id="IPR029045">
    <property type="entry name" value="ClpP/crotonase-like_dom_sf"/>
</dbReference>
<keyword evidence="9 20" id="KW-0479">Metal-binding</keyword>
<comment type="catalytic activity">
    <reaction evidence="18 19">
        <text>N(6)-carboxybiotinyl-L-lysyl-[protein] + acetyl-CoA = N(6)-biotinyl-L-lysyl-[protein] + malonyl-CoA</text>
        <dbReference type="Rhea" id="RHEA:54728"/>
        <dbReference type="Rhea" id="RHEA-COMP:10505"/>
        <dbReference type="Rhea" id="RHEA-COMP:10506"/>
        <dbReference type="ChEBI" id="CHEBI:57288"/>
        <dbReference type="ChEBI" id="CHEBI:57384"/>
        <dbReference type="ChEBI" id="CHEBI:83144"/>
        <dbReference type="ChEBI" id="CHEBI:83145"/>
        <dbReference type="EC" id="2.1.3.15"/>
    </reaction>
</comment>
<accession>A0A3N1GV18</accession>
<feature type="binding site" evidence="20">
    <location>
        <position position="42"/>
    </location>
    <ligand>
        <name>Zn(2+)</name>
        <dbReference type="ChEBI" id="CHEBI:29105"/>
    </ligand>
</feature>
<dbReference type="PANTHER" id="PTHR42853:SF3">
    <property type="entry name" value="ACETYL-COENZYME A CARBOXYLASE CARBOXYL TRANSFERASE SUBUNIT ALPHA, CHLOROPLASTIC"/>
    <property type="match status" value="1"/>
</dbReference>
<dbReference type="HAMAP" id="MF_00823">
    <property type="entry name" value="AcetylCoA_CT_alpha"/>
    <property type="match status" value="1"/>
</dbReference>
<dbReference type="HAMAP" id="MF_01395">
    <property type="entry name" value="AcetylCoA_CT_beta"/>
    <property type="match status" value="1"/>
</dbReference>
<dbReference type="Pfam" id="PF17848">
    <property type="entry name" value="Zn_ribbon_ACC"/>
    <property type="match status" value="1"/>
</dbReference>
<evidence type="ECO:0000256" key="10">
    <source>
        <dbReference type="ARBA" id="ARBA00022741"/>
    </source>
</evidence>
<evidence type="ECO:0000256" key="15">
    <source>
        <dbReference type="ARBA" id="ARBA00023098"/>
    </source>
</evidence>
<evidence type="ECO:0000256" key="19">
    <source>
        <dbReference type="HAMAP-Rule" id="MF_00823"/>
    </source>
</evidence>
<keyword evidence="16 19" id="KW-0275">Fatty acid biosynthesis</keyword>
<dbReference type="GO" id="GO:0003989">
    <property type="term" value="F:acetyl-CoA carboxylase activity"/>
    <property type="evidence" value="ECO:0007669"/>
    <property type="project" value="InterPro"/>
</dbReference>
<comment type="function">
    <text evidence="17 20">Component of the acetyl coenzyme A carboxylase (ACC) complex. Biotin carboxylase (BC) catalyzes the carboxylation of biotin on its carrier protein (BCCP) and then the CO(2) group is transferred by the transcarboxylase to acetyl-CoA to form malonyl-CoA.</text>
</comment>
<keyword evidence="12 19" id="KW-0276">Fatty acid metabolism</keyword>
<evidence type="ECO:0000256" key="16">
    <source>
        <dbReference type="ARBA" id="ARBA00023160"/>
    </source>
</evidence>
<keyword evidence="8 19" id="KW-0808">Transferase</keyword>
<dbReference type="NCBIfam" id="NF041504">
    <property type="entry name" value="AccA_sub"/>
    <property type="match status" value="1"/>
</dbReference>
<dbReference type="GO" id="GO:0005524">
    <property type="term" value="F:ATP binding"/>
    <property type="evidence" value="ECO:0007669"/>
    <property type="project" value="UniProtKB-KW"/>
</dbReference>
<evidence type="ECO:0000256" key="3">
    <source>
        <dbReference type="ARBA" id="ARBA00006276"/>
    </source>
</evidence>
<keyword evidence="11 20" id="KW-0863">Zinc-finger</keyword>
<feature type="binding site" evidence="20">
    <location>
        <position position="23"/>
    </location>
    <ligand>
        <name>Zn(2+)</name>
        <dbReference type="ChEBI" id="CHEBI:29105"/>
    </ligand>
</feature>
<dbReference type="InterPro" id="IPR000438">
    <property type="entry name" value="Acetyl_CoA_COase_Trfase_b_su"/>
</dbReference>
<comment type="similarity">
    <text evidence="20">Belongs to the AccD/PCCB family.</text>
</comment>
<evidence type="ECO:0000256" key="14">
    <source>
        <dbReference type="ARBA" id="ARBA00022840"/>
    </source>
</evidence>
<name>A0A3N1GV18_9ACTN</name>
<dbReference type="NCBIfam" id="TIGR00513">
    <property type="entry name" value="accA"/>
    <property type="match status" value="1"/>
</dbReference>
<gene>
    <name evidence="19" type="primary">accA</name>
    <name evidence="20" type="synonym">accD</name>
    <name evidence="23" type="ORF">EDD30_7134</name>
</gene>
<evidence type="ECO:0000256" key="18">
    <source>
        <dbReference type="ARBA" id="ARBA00049152"/>
    </source>
</evidence>
<evidence type="ECO:0000259" key="21">
    <source>
        <dbReference type="PROSITE" id="PS50980"/>
    </source>
</evidence>
<dbReference type="Pfam" id="PF03255">
    <property type="entry name" value="ACCA"/>
    <property type="match status" value="1"/>
</dbReference>
<feature type="domain" description="CoA carboxyltransferase C-terminal" evidence="22">
    <location>
        <begin position="292"/>
        <end position="541"/>
    </location>
</feature>
<dbReference type="InterPro" id="IPR041010">
    <property type="entry name" value="Znf-ACC"/>
</dbReference>
<comment type="similarity">
    <text evidence="3">In the C-terminal section; belongs to the AccA family.</text>
</comment>
<evidence type="ECO:0000256" key="8">
    <source>
        <dbReference type="ARBA" id="ARBA00022679"/>
    </source>
</evidence>
<comment type="similarity">
    <text evidence="4">In the N-terminal section; belongs to the AccD/PCCB family.</text>
</comment>
<dbReference type="EC" id="2.1.3.15" evidence="19"/>
<dbReference type="EMBL" id="RJKL01000001">
    <property type="protein sequence ID" value="ROP34067.1"/>
    <property type="molecule type" value="Genomic_DNA"/>
</dbReference>
<evidence type="ECO:0000313" key="23">
    <source>
        <dbReference type="EMBL" id="ROP34067.1"/>
    </source>
</evidence>
<keyword evidence="6 19" id="KW-0963">Cytoplasm</keyword>
<reference evidence="23 24" key="1">
    <citation type="submission" date="2018-11" db="EMBL/GenBank/DDBJ databases">
        <title>Sequencing the genomes of 1000 actinobacteria strains.</title>
        <authorList>
            <person name="Klenk H.-P."/>
        </authorList>
    </citation>
    <scope>NUCLEOTIDE SEQUENCE [LARGE SCALE GENOMIC DNA]</scope>
    <source>
        <strain evidence="23 24">DSM 43634</strain>
    </source>
</reference>
<dbReference type="GO" id="GO:0006633">
    <property type="term" value="P:fatty acid biosynthetic process"/>
    <property type="evidence" value="ECO:0007669"/>
    <property type="project" value="UniProtKB-KW"/>
</dbReference>
<evidence type="ECO:0000256" key="2">
    <source>
        <dbReference type="ARBA" id="ARBA00004956"/>
    </source>
</evidence>
<dbReference type="NCBIfam" id="TIGR00515">
    <property type="entry name" value="accD"/>
    <property type="match status" value="1"/>
</dbReference>
<evidence type="ECO:0000256" key="17">
    <source>
        <dbReference type="ARBA" id="ARBA00025280"/>
    </source>
</evidence>
<sequence length="573" mass="60021">MIDMTDQARPGRSEGTEPEWIRCGPCRALTYGKRFERELRVCPSCGHHGRVGPELRVRQLLDPGSATEVEVAGTVADPLGFADLRPYPDRHAEAVARSGRDTGVLAVRGRIDGHPVVLAVMDFAFLGGSLGTAEGEAVTAAAEAALAGRTPLIVVAASGGARMQEGALSLMQMAKTSNAFAALDEAGLLTITVVTDPTYGGVAASFATLSDVVIAEPGARMGFAGPRVIRQTIRQELPEGFQTAEFLLAHGLVDRVVRRSELRQTLGRLVAMSRDDDGAPSAEAPQGVVWTDPDRMPAEIAAREPREVVGLARMPQRPTTLDHAGHWLDGFIELHGDRAGADCPAVVGGLGWLGGRPVVLVGHQKGHTTAELVRRKFGMPSPAGFRKAGRLFRLAAKLGLPVVTLIDTPGADPGLQAEEQGQAIAVAESLRLMGRLPVPVVAVVTGEGGSGGALALGVADRVLMCANSIYSVISPEGCAAILWKRPDAAADAARALRIAAADLLRLGVVDGVVPEPPGGAHTDPAAAAELVHRAVAAAVAELADRKPEELLRHRFERFRQFGVAPTGGTETSV</sequence>
<dbReference type="SUPFAM" id="SSF52096">
    <property type="entry name" value="ClpP/crotonase"/>
    <property type="match status" value="2"/>
</dbReference>
<keyword evidence="10 19" id="KW-0547">Nucleotide-binding</keyword>